<sequence length="535" mass="58220">MAKNLFAKTVPLALFILRLDRIRIPLWLVGLSFFTIIMPVAFQNLYGDAKEDIAGMTETMKNPAMTAMLGPGNLENYTIGAMTAHQMLLMTAVIVGLMGILLVAKHTRADEEDGRLEMIRSLPSGKLSYLSATLLVTIGTSVVLALVNGIGLYALGIETMNLEGSLLYGAALGATLLFFGGMTAVFAQLSESSRGTMGLSIAVLLISYLVRGMTDVSNEALSWISPLGLVTKAEVYWNNNWGPILLMVGASFLLFILANVLNAVRDLESGFIPAKPGRKYASAFLQNPIGLSLRLQRTGIISWAVGMYVLGASYGSVLGDIEAFIGDNELYSQILVSVDGFSLMEQFLPMLVIVITLIGVIPPIMAINKVRAEEKKGRLEHLLSRAVSRMRLLGGYITISVMTGFVMSSLGAIGLWSAGTAVLEEGLSFRMIYGAFMSYFPAMLVMIGVSSLLIAYLPKLTSLIWVYVFYGFIVIYFGSIFQIPNWAAKLSPFGHVPQAPIEDVTFLPIFLLSVFAVLLLTIGLLGYKKRDMEYQ</sequence>
<comment type="caution">
    <text evidence="2">The sequence shown here is derived from an EMBL/GenBank/DDBJ whole genome shotgun (WGS) entry which is preliminary data.</text>
</comment>
<feature type="transmembrane region" description="Helical" evidence="1">
    <location>
        <begin position="127"/>
        <end position="154"/>
    </location>
</feature>
<evidence type="ECO:0008006" key="4">
    <source>
        <dbReference type="Google" id="ProtNLM"/>
    </source>
</evidence>
<dbReference type="RefSeq" id="WP_035345607.1">
    <property type="nucleotide sequence ID" value="NZ_BAUU01000022.1"/>
</dbReference>
<feature type="transmembrane region" description="Helical" evidence="1">
    <location>
        <begin position="196"/>
        <end position="214"/>
    </location>
</feature>
<reference evidence="2" key="1">
    <citation type="journal article" date="2014" name="Genome Announc.">
        <title>Draft Genome Sequences of Three Alkaliphilic Bacillus Strains, Bacillus wakoensis JCM 9140T, Bacillus akibai JCM 9157T, and Bacillus hemicellulosilyticus JCM 9152T.</title>
        <authorList>
            <person name="Yuki M."/>
            <person name="Oshima K."/>
            <person name="Suda W."/>
            <person name="Oshida Y."/>
            <person name="Kitamura K."/>
            <person name="Iida T."/>
            <person name="Hattori M."/>
            <person name="Ohkuma M."/>
        </authorList>
    </citation>
    <scope>NUCLEOTIDE SEQUENCE [LARGE SCALE GENOMIC DNA]</scope>
    <source>
        <strain evidence="2">JCM 9152</strain>
    </source>
</reference>
<evidence type="ECO:0000256" key="1">
    <source>
        <dbReference type="SAM" id="Phobius"/>
    </source>
</evidence>
<protein>
    <recommendedName>
        <fullName evidence="4">ABC transporter permease</fullName>
    </recommendedName>
</protein>
<evidence type="ECO:0000313" key="3">
    <source>
        <dbReference type="Proteomes" id="UP000018895"/>
    </source>
</evidence>
<feature type="transmembrane region" description="Helical" evidence="1">
    <location>
        <begin position="24"/>
        <end position="42"/>
    </location>
</feature>
<accession>W4QJW4</accession>
<dbReference type="STRING" id="1236971.JCM9152_3124"/>
<keyword evidence="1" id="KW-0472">Membrane</keyword>
<evidence type="ECO:0000313" key="2">
    <source>
        <dbReference type="EMBL" id="GAE31644.1"/>
    </source>
</evidence>
<feature type="transmembrane region" description="Helical" evidence="1">
    <location>
        <begin position="504"/>
        <end position="527"/>
    </location>
</feature>
<dbReference type="OrthoDB" id="2014935at2"/>
<feature type="transmembrane region" description="Helical" evidence="1">
    <location>
        <begin position="393"/>
        <end position="416"/>
    </location>
</feature>
<name>W4QJW4_9BACI</name>
<feature type="transmembrane region" description="Helical" evidence="1">
    <location>
        <begin position="346"/>
        <end position="368"/>
    </location>
</feature>
<feature type="transmembrane region" description="Helical" evidence="1">
    <location>
        <begin position="166"/>
        <end position="189"/>
    </location>
</feature>
<organism evidence="2 3">
    <name type="scientific">Halalkalibacter hemicellulosilyticusJCM 9152</name>
    <dbReference type="NCBI Taxonomy" id="1236971"/>
    <lineage>
        <taxon>Bacteria</taxon>
        <taxon>Bacillati</taxon>
        <taxon>Bacillota</taxon>
        <taxon>Bacilli</taxon>
        <taxon>Bacillales</taxon>
        <taxon>Bacillaceae</taxon>
        <taxon>Halalkalibacter</taxon>
    </lineage>
</organism>
<proteinExistence type="predicted"/>
<dbReference type="AlphaFoldDB" id="W4QJW4"/>
<gene>
    <name evidence="2" type="ORF">JCM9152_3124</name>
</gene>
<keyword evidence="3" id="KW-1185">Reference proteome</keyword>
<feature type="transmembrane region" description="Helical" evidence="1">
    <location>
        <begin position="241"/>
        <end position="261"/>
    </location>
</feature>
<dbReference type="Proteomes" id="UP000018895">
    <property type="component" value="Unassembled WGS sequence"/>
</dbReference>
<dbReference type="EMBL" id="BAUU01000022">
    <property type="protein sequence ID" value="GAE31644.1"/>
    <property type="molecule type" value="Genomic_DNA"/>
</dbReference>
<feature type="transmembrane region" description="Helical" evidence="1">
    <location>
        <begin position="87"/>
        <end position="106"/>
    </location>
</feature>
<keyword evidence="1" id="KW-0812">Transmembrane</keyword>
<feature type="transmembrane region" description="Helical" evidence="1">
    <location>
        <begin position="436"/>
        <end position="457"/>
    </location>
</feature>
<feature type="transmembrane region" description="Helical" evidence="1">
    <location>
        <begin position="464"/>
        <end position="484"/>
    </location>
</feature>
<keyword evidence="1" id="KW-1133">Transmembrane helix</keyword>
<feature type="transmembrane region" description="Helical" evidence="1">
    <location>
        <begin position="300"/>
        <end position="326"/>
    </location>
</feature>